<dbReference type="CDD" id="cd03808">
    <property type="entry name" value="GT4_CapM-like"/>
    <property type="match status" value="1"/>
</dbReference>
<comment type="caution">
    <text evidence="3">The sequence shown here is derived from an EMBL/GenBank/DDBJ whole genome shotgun (WGS) entry which is preliminary data.</text>
</comment>
<dbReference type="Proteomes" id="UP000190140">
    <property type="component" value="Unassembled WGS sequence"/>
</dbReference>
<sequence>MKILYVTTISNTVNAFLIPHIKMLIDEGHHVDVAFNIEQEVKPEIYEMRCKIHQLPLQRSPLKRDNFRAYKMLKNIIISEGYDLVHTHTPVASAIVRFACRNLNNVKVFYTAHGFHFFKGAPILNWLAYYPVEKWLARYTDTLITINKEDYERAKSKFKAKRVEYIPGVGIDLEKFNTLEVDRDLKRSKLGLPKDAFVILSVGELNKNKNHEVIIRAIAKINNLDIHYVVCGEGQLKRYLRDLSKELGLENQVHLLGFRKDIPEICKISDIFVFPSYREGLSVALMEAMANGLPVVCSKIRGNSDLIEDGKGGYLVEPRDIEGFAKYIKELIENSRLRSEFGEFNLKKIENYSIENVLKEMENIYKLYDEGV</sequence>
<organism evidence="3 4">
    <name type="scientific">Alkalithermobacter paradoxus</name>
    <dbReference type="NCBI Taxonomy" id="29349"/>
    <lineage>
        <taxon>Bacteria</taxon>
        <taxon>Bacillati</taxon>
        <taxon>Bacillota</taxon>
        <taxon>Clostridia</taxon>
        <taxon>Peptostreptococcales</taxon>
        <taxon>Tepidibacteraceae</taxon>
        <taxon>Alkalithermobacter</taxon>
    </lineage>
</organism>
<gene>
    <name evidence="3" type="primary">epsD</name>
    <name evidence="3" type="ORF">CLOTH_16200</name>
</gene>
<evidence type="ECO:0000313" key="4">
    <source>
        <dbReference type="Proteomes" id="UP000190140"/>
    </source>
</evidence>
<proteinExistence type="predicted"/>
<evidence type="ECO:0000259" key="2">
    <source>
        <dbReference type="Pfam" id="PF13439"/>
    </source>
</evidence>
<dbReference type="Pfam" id="PF13439">
    <property type="entry name" value="Glyco_transf_4"/>
    <property type="match status" value="1"/>
</dbReference>
<dbReference type="InterPro" id="IPR001296">
    <property type="entry name" value="Glyco_trans_1"/>
</dbReference>
<keyword evidence="4" id="KW-1185">Reference proteome</keyword>
<feature type="domain" description="Glycosyl transferase family 1" evidence="1">
    <location>
        <begin position="182"/>
        <end position="344"/>
    </location>
</feature>
<name>A0A1V4I6Z9_9FIRM</name>
<keyword evidence="3" id="KW-0808">Transferase</keyword>
<reference evidence="3 4" key="1">
    <citation type="submission" date="2017-03" db="EMBL/GenBank/DDBJ databases">
        <title>Genome sequence of Clostridium thermoalcaliphilum DSM 7309.</title>
        <authorList>
            <person name="Poehlein A."/>
            <person name="Daniel R."/>
        </authorList>
    </citation>
    <scope>NUCLEOTIDE SEQUENCE [LARGE SCALE GENOMIC DNA]</scope>
    <source>
        <strain evidence="3 4">DSM 7309</strain>
    </source>
</reference>
<evidence type="ECO:0000259" key="1">
    <source>
        <dbReference type="Pfam" id="PF00534"/>
    </source>
</evidence>
<dbReference type="PANTHER" id="PTHR12526:SF630">
    <property type="entry name" value="GLYCOSYLTRANSFERASE"/>
    <property type="match status" value="1"/>
</dbReference>
<dbReference type="OrthoDB" id="9806653at2"/>
<dbReference type="EC" id="2.4.-.-" evidence="3"/>
<dbReference type="Gene3D" id="3.40.50.2000">
    <property type="entry name" value="Glycogen Phosphorylase B"/>
    <property type="match status" value="2"/>
</dbReference>
<dbReference type="SUPFAM" id="SSF53756">
    <property type="entry name" value="UDP-Glycosyltransferase/glycogen phosphorylase"/>
    <property type="match status" value="1"/>
</dbReference>
<accession>A0A1V4I6Z9</accession>
<dbReference type="STRING" id="29349.CLOTH_16200"/>
<protein>
    <submittedName>
        <fullName evidence="3">Putative glycosyltransferase EpsD</fullName>
        <ecNumber evidence="3">2.4.-.-</ecNumber>
    </submittedName>
</protein>
<dbReference type="AlphaFoldDB" id="A0A1V4I6Z9"/>
<feature type="domain" description="Glycosyltransferase subfamily 4-like N-terminal" evidence="2">
    <location>
        <begin position="22"/>
        <end position="174"/>
    </location>
</feature>
<dbReference type="PANTHER" id="PTHR12526">
    <property type="entry name" value="GLYCOSYLTRANSFERASE"/>
    <property type="match status" value="1"/>
</dbReference>
<dbReference type="RefSeq" id="WP_079412905.1">
    <property type="nucleotide sequence ID" value="NZ_MZGW01000006.1"/>
</dbReference>
<keyword evidence="3" id="KW-0328">Glycosyltransferase</keyword>
<evidence type="ECO:0000313" key="3">
    <source>
        <dbReference type="EMBL" id="OPJ55317.1"/>
    </source>
</evidence>
<dbReference type="EMBL" id="MZGW01000006">
    <property type="protein sequence ID" value="OPJ55317.1"/>
    <property type="molecule type" value="Genomic_DNA"/>
</dbReference>
<dbReference type="InterPro" id="IPR028098">
    <property type="entry name" value="Glyco_trans_4-like_N"/>
</dbReference>
<dbReference type="Pfam" id="PF00534">
    <property type="entry name" value="Glycos_transf_1"/>
    <property type="match status" value="1"/>
</dbReference>
<dbReference type="GO" id="GO:0016757">
    <property type="term" value="F:glycosyltransferase activity"/>
    <property type="evidence" value="ECO:0007669"/>
    <property type="project" value="UniProtKB-KW"/>
</dbReference>